<proteinExistence type="predicted"/>
<dbReference type="AlphaFoldDB" id="A0A0K9P1J3"/>
<evidence type="ECO:0000313" key="2">
    <source>
        <dbReference type="Proteomes" id="UP000036987"/>
    </source>
</evidence>
<sequence length="42" mass="4475">MRFDVAVEGQDGDPLLALLFGIGCSGSKGENINININIVQQQ</sequence>
<gene>
    <name evidence="1" type="ORF">ZOSMA_43G00300</name>
</gene>
<name>A0A0K9P1J3_ZOSMR</name>
<comment type="caution">
    <text evidence="1">The sequence shown here is derived from an EMBL/GenBank/DDBJ whole genome shotgun (WGS) entry which is preliminary data.</text>
</comment>
<keyword evidence="2" id="KW-1185">Reference proteome</keyword>
<dbReference type="Proteomes" id="UP000036987">
    <property type="component" value="Unassembled WGS sequence"/>
</dbReference>
<accession>A0A0K9P1J3</accession>
<evidence type="ECO:0000313" key="1">
    <source>
        <dbReference type="EMBL" id="KMZ62848.1"/>
    </source>
</evidence>
<protein>
    <submittedName>
        <fullName evidence="1">Uncharacterized protein</fullName>
    </submittedName>
</protein>
<dbReference type="EMBL" id="LFYR01001305">
    <property type="protein sequence ID" value="KMZ62848.1"/>
    <property type="molecule type" value="Genomic_DNA"/>
</dbReference>
<reference evidence="2" key="1">
    <citation type="journal article" date="2016" name="Nature">
        <title>The genome of the seagrass Zostera marina reveals angiosperm adaptation to the sea.</title>
        <authorList>
            <person name="Olsen J.L."/>
            <person name="Rouze P."/>
            <person name="Verhelst B."/>
            <person name="Lin Y.-C."/>
            <person name="Bayer T."/>
            <person name="Collen J."/>
            <person name="Dattolo E."/>
            <person name="De Paoli E."/>
            <person name="Dittami S."/>
            <person name="Maumus F."/>
            <person name="Michel G."/>
            <person name="Kersting A."/>
            <person name="Lauritano C."/>
            <person name="Lohaus R."/>
            <person name="Toepel M."/>
            <person name="Tonon T."/>
            <person name="Vanneste K."/>
            <person name="Amirebrahimi M."/>
            <person name="Brakel J."/>
            <person name="Bostroem C."/>
            <person name="Chovatia M."/>
            <person name="Grimwood J."/>
            <person name="Jenkins J.W."/>
            <person name="Jueterbock A."/>
            <person name="Mraz A."/>
            <person name="Stam W.T."/>
            <person name="Tice H."/>
            <person name="Bornberg-Bauer E."/>
            <person name="Green P.J."/>
            <person name="Pearson G.A."/>
            <person name="Procaccini G."/>
            <person name="Duarte C.M."/>
            <person name="Schmutz J."/>
            <person name="Reusch T.B.H."/>
            <person name="Van de Peer Y."/>
        </authorList>
    </citation>
    <scope>NUCLEOTIDE SEQUENCE [LARGE SCALE GENOMIC DNA]</scope>
    <source>
        <strain evidence="2">cv. Finnish</strain>
    </source>
</reference>
<organism evidence="1 2">
    <name type="scientific">Zostera marina</name>
    <name type="common">Eelgrass</name>
    <dbReference type="NCBI Taxonomy" id="29655"/>
    <lineage>
        <taxon>Eukaryota</taxon>
        <taxon>Viridiplantae</taxon>
        <taxon>Streptophyta</taxon>
        <taxon>Embryophyta</taxon>
        <taxon>Tracheophyta</taxon>
        <taxon>Spermatophyta</taxon>
        <taxon>Magnoliopsida</taxon>
        <taxon>Liliopsida</taxon>
        <taxon>Zosteraceae</taxon>
        <taxon>Zostera</taxon>
    </lineage>
</organism>
<dbReference type="PROSITE" id="PS51257">
    <property type="entry name" value="PROKAR_LIPOPROTEIN"/>
    <property type="match status" value="1"/>
</dbReference>